<dbReference type="Pfam" id="PF13853">
    <property type="entry name" value="7tm_4"/>
    <property type="match status" value="1"/>
</dbReference>
<keyword evidence="2 12" id="KW-1003">Cell membrane</keyword>
<dbReference type="GO" id="GO:0004930">
    <property type="term" value="F:G protein-coupled receptor activity"/>
    <property type="evidence" value="ECO:0007669"/>
    <property type="project" value="UniProtKB-KW"/>
</dbReference>
<name>A0A8X8BJF2_POLSE</name>
<evidence type="ECO:0000256" key="5">
    <source>
        <dbReference type="ARBA" id="ARBA00022725"/>
    </source>
</evidence>
<keyword evidence="9 11" id="KW-0675">Receptor</keyword>
<feature type="non-terminal residue" evidence="14">
    <location>
        <position position="317"/>
    </location>
</feature>
<keyword evidence="8 12" id="KW-0472">Membrane</keyword>
<protein>
    <recommendedName>
        <fullName evidence="12">Olfactory receptor</fullName>
    </recommendedName>
</protein>
<feature type="transmembrane region" description="Helical" evidence="12">
    <location>
        <begin position="140"/>
        <end position="173"/>
    </location>
</feature>
<dbReference type="SUPFAM" id="SSF81321">
    <property type="entry name" value="Family A G protein-coupled receptor-like"/>
    <property type="match status" value="1"/>
</dbReference>
<gene>
    <name evidence="14" type="primary">Or13g1_2</name>
    <name evidence="14" type="ORF">GTO96_0012651</name>
</gene>
<dbReference type="PRINTS" id="PR00245">
    <property type="entry name" value="OLFACTORYR"/>
</dbReference>
<feature type="transmembrane region" description="Helical" evidence="12">
    <location>
        <begin position="55"/>
        <end position="72"/>
    </location>
</feature>
<feature type="non-terminal residue" evidence="14">
    <location>
        <position position="1"/>
    </location>
</feature>
<dbReference type="InterPro" id="IPR017452">
    <property type="entry name" value="GPCR_Rhodpsn_7TM"/>
</dbReference>
<evidence type="ECO:0000256" key="9">
    <source>
        <dbReference type="ARBA" id="ARBA00023170"/>
    </source>
</evidence>
<feature type="transmembrane region" description="Helical" evidence="12">
    <location>
        <begin position="26"/>
        <end position="49"/>
    </location>
</feature>
<dbReference type="EMBL" id="JAATIS010008602">
    <property type="protein sequence ID" value="KAG2456391.1"/>
    <property type="molecule type" value="Genomic_DNA"/>
</dbReference>
<feature type="transmembrane region" description="Helical" evidence="12">
    <location>
        <begin position="105"/>
        <end position="128"/>
    </location>
</feature>
<dbReference type="GO" id="GO:0004984">
    <property type="term" value="F:olfactory receptor activity"/>
    <property type="evidence" value="ECO:0007669"/>
    <property type="project" value="InterPro"/>
</dbReference>
<dbReference type="Gene3D" id="1.20.1070.10">
    <property type="entry name" value="Rhodopsin 7-helix transmembrane proteins"/>
    <property type="match status" value="1"/>
</dbReference>
<dbReference type="OrthoDB" id="6145535at2759"/>
<evidence type="ECO:0000256" key="7">
    <source>
        <dbReference type="ARBA" id="ARBA00023040"/>
    </source>
</evidence>
<keyword evidence="15" id="KW-1185">Reference proteome</keyword>
<evidence type="ECO:0000256" key="8">
    <source>
        <dbReference type="ARBA" id="ARBA00023136"/>
    </source>
</evidence>
<dbReference type="AlphaFoldDB" id="A0A8X8BJF2"/>
<evidence type="ECO:0000256" key="3">
    <source>
        <dbReference type="ARBA" id="ARBA00022606"/>
    </source>
</evidence>
<keyword evidence="7 11" id="KW-0297">G-protein coupled receptor</keyword>
<keyword evidence="6 12" id="KW-1133">Transmembrane helix</keyword>
<evidence type="ECO:0000259" key="13">
    <source>
        <dbReference type="PROSITE" id="PS50262"/>
    </source>
</evidence>
<evidence type="ECO:0000313" key="15">
    <source>
        <dbReference type="Proteomes" id="UP000886611"/>
    </source>
</evidence>
<keyword evidence="5 12" id="KW-0552">Olfaction</keyword>
<dbReference type="PROSITE" id="PS00237">
    <property type="entry name" value="G_PROTEIN_RECEP_F1_1"/>
    <property type="match status" value="1"/>
</dbReference>
<dbReference type="InterPro" id="IPR000725">
    <property type="entry name" value="Olfact_rcpt"/>
</dbReference>
<evidence type="ECO:0000256" key="1">
    <source>
        <dbReference type="ARBA" id="ARBA00004651"/>
    </source>
</evidence>
<dbReference type="PRINTS" id="PR00237">
    <property type="entry name" value="GPCRRHODOPSN"/>
</dbReference>
<organism evidence="14 15">
    <name type="scientific">Polypterus senegalus</name>
    <name type="common">Senegal bichir</name>
    <dbReference type="NCBI Taxonomy" id="55291"/>
    <lineage>
        <taxon>Eukaryota</taxon>
        <taxon>Metazoa</taxon>
        <taxon>Chordata</taxon>
        <taxon>Craniata</taxon>
        <taxon>Vertebrata</taxon>
        <taxon>Euteleostomi</taxon>
        <taxon>Actinopterygii</taxon>
        <taxon>Polypteriformes</taxon>
        <taxon>Polypteridae</taxon>
        <taxon>Polypterus</taxon>
    </lineage>
</organism>
<dbReference type="InterPro" id="IPR000276">
    <property type="entry name" value="GPCR_Rhodpsn"/>
</dbReference>
<keyword evidence="10 11" id="KW-0807">Transducer</keyword>
<reference evidence="14 15" key="1">
    <citation type="journal article" date="2021" name="Cell">
        <title>Tracing the genetic footprints of vertebrate landing in non-teleost ray-finned fishes.</title>
        <authorList>
            <person name="Bi X."/>
            <person name="Wang K."/>
            <person name="Yang L."/>
            <person name="Pan H."/>
            <person name="Jiang H."/>
            <person name="Wei Q."/>
            <person name="Fang M."/>
            <person name="Yu H."/>
            <person name="Zhu C."/>
            <person name="Cai Y."/>
            <person name="He Y."/>
            <person name="Gan X."/>
            <person name="Zeng H."/>
            <person name="Yu D."/>
            <person name="Zhu Y."/>
            <person name="Jiang H."/>
            <person name="Qiu Q."/>
            <person name="Yang H."/>
            <person name="Zhang Y.E."/>
            <person name="Wang W."/>
            <person name="Zhu M."/>
            <person name="He S."/>
            <person name="Zhang G."/>
        </authorList>
    </citation>
    <scope>NUCLEOTIDE SEQUENCE [LARGE SCALE GENOMIC DNA]</scope>
    <source>
        <strain evidence="14">Bchr_013</strain>
    </source>
</reference>
<evidence type="ECO:0000256" key="4">
    <source>
        <dbReference type="ARBA" id="ARBA00022692"/>
    </source>
</evidence>
<evidence type="ECO:0000256" key="11">
    <source>
        <dbReference type="RuleBase" id="RU000688"/>
    </source>
</evidence>
<dbReference type="PANTHER" id="PTHR26453">
    <property type="entry name" value="OLFACTORY RECEPTOR"/>
    <property type="match status" value="1"/>
</dbReference>
<evidence type="ECO:0000313" key="14">
    <source>
        <dbReference type="EMBL" id="KAG2456391.1"/>
    </source>
</evidence>
<dbReference type="PROSITE" id="PS50262">
    <property type="entry name" value="G_PROTEIN_RECEP_F1_2"/>
    <property type="match status" value="1"/>
</dbReference>
<sequence>MNTSFTSVTEFVLQCVIDSGQRTYTIAALVLIFLISFTGNLLVILVIVINHQHQTPMFIFIAALAVVDMINSTNIIPRMLAAMIYGSLSVSYGPCALQIHVEAHILAVETLLLCLMALDRYVAVVYPLRYPSLVTNKTALACLLQANVIAVIIITPLTILLTELIFCISNSLPSCFCDYPTMVQIACNDDPKFLTYLSTITVIFAFGPLLLILFSYIRITQAALQISSVEGKKKVFSTCLTHLLVVGTTYIPLFLSYMLPGLGIPLSIEAYNTLIIVGNTVPPMLNPIIYSFRNKEIKGSILKLLTGKKQRQEIKNY</sequence>
<feature type="transmembrane region" description="Helical" evidence="12">
    <location>
        <begin position="271"/>
        <end position="292"/>
    </location>
</feature>
<comment type="subcellular location">
    <subcellularLocation>
        <location evidence="1 12">Cell membrane</location>
        <topology evidence="1 12">Multi-pass membrane protein</topology>
    </subcellularLocation>
</comment>
<dbReference type="FunFam" id="1.20.1070.10:FF:000015">
    <property type="entry name" value="Olfactory receptor"/>
    <property type="match status" value="1"/>
</dbReference>
<comment type="similarity">
    <text evidence="11">Belongs to the G-protein coupled receptor 1 family.</text>
</comment>
<evidence type="ECO:0000256" key="6">
    <source>
        <dbReference type="ARBA" id="ARBA00022989"/>
    </source>
</evidence>
<dbReference type="SMART" id="SM01381">
    <property type="entry name" value="7TM_GPCR_Srsx"/>
    <property type="match status" value="1"/>
</dbReference>
<dbReference type="GO" id="GO:0005886">
    <property type="term" value="C:plasma membrane"/>
    <property type="evidence" value="ECO:0007669"/>
    <property type="project" value="UniProtKB-SubCell"/>
</dbReference>
<accession>A0A8X8BJF2</accession>
<keyword evidence="3 12" id="KW-0716">Sensory transduction</keyword>
<feature type="domain" description="G-protein coupled receptors family 1 profile" evidence="13">
    <location>
        <begin position="39"/>
        <end position="290"/>
    </location>
</feature>
<evidence type="ECO:0000256" key="12">
    <source>
        <dbReference type="RuleBase" id="RU363047"/>
    </source>
</evidence>
<feature type="transmembrane region" description="Helical" evidence="12">
    <location>
        <begin position="193"/>
        <end position="214"/>
    </location>
</feature>
<dbReference type="Proteomes" id="UP000886611">
    <property type="component" value="Unassembled WGS sequence"/>
</dbReference>
<proteinExistence type="inferred from homology"/>
<comment type="caution">
    <text evidence="14">The sequence shown here is derived from an EMBL/GenBank/DDBJ whole genome shotgun (WGS) entry which is preliminary data.</text>
</comment>
<feature type="transmembrane region" description="Helical" evidence="12">
    <location>
        <begin position="235"/>
        <end position="259"/>
    </location>
</feature>
<keyword evidence="4 11" id="KW-0812">Transmembrane</keyword>
<evidence type="ECO:0000256" key="2">
    <source>
        <dbReference type="ARBA" id="ARBA00022475"/>
    </source>
</evidence>
<evidence type="ECO:0000256" key="10">
    <source>
        <dbReference type="ARBA" id="ARBA00023224"/>
    </source>
</evidence>